<evidence type="ECO:0000313" key="1">
    <source>
        <dbReference type="EMBL" id="KAI9919896.1"/>
    </source>
</evidence>
<keyword evidence="2" id="KW-1185">Reference proteome</keyword>
<evidence type="ECO:0000313" key="2">
    <source>
        <dbReference type="Proteomes" id="UP001163321"/>
    </source>
</evidence>
<reference evidence="1 2" key="1">
    <citation type="journal article" date="2022" name="bioRxiv">
        <title>The genome of the oomycete Peronosclerospora sorghi, a cosmopolitan pathogen of maize and sorghum, is inflated with dispersed pseudogenes.</title>
        <authorList>
            <person name="Fletcher K."/>
            <person name="Martin F."/>
            <person name="Isakeit T."/>
            <person name="Cavanaugh K."/>
            <person name="Magill C."/>
            <person name="Michelmore R."/>
        </authorList>
    </citation>
    <scope>NUCLEOTIDE SEQUENCE [LARGE SCALE GENOMIC DNA]</scope>
    <source>
        <strain evidence="1">P6</strain>
    </source>
</reference>
<dbReference type="EMBL" id="CM047589">
    <property type="protein sequence ID" value="KAI9919896.1"/>
    <property type="molecule type" value="Genomic_DNA"/>
</dbReference>
<protein>
    <submittedName>
        <fullName evidence="1">Uncharacterized protein</fullName>
    </submittedName>
</protein>
<gene>
    <name evidence="1" type="ORF">PsorP6_015969</name>
</gene>
<comment type="caution">
    <text evidence="1">The sequence shown here is derived from an EMBL/GenBank/DDBJ whole genome shotgun (WGS) entry which is preliminary data.</text>
</comment>
<sequence length="557" mass="63331">MAPYGTFHLHTRQGFPTHVFLVFFVTFMAPIDDIEVEGVTTFATSPRTSYRYMLKLLNNELSIWMEDRTNSLNGELDESSDVQRTLTMSKGGVLRLDFEIKIHVLRSARVAKYTFVLEPVSVERIDVLERIEVLELKMRDQKEELEQLRKEMNVRHAHVEFVASTKAASSSYLLWRVVKSDSFVVNSETGEVAIRRPGLYSIPGVVTTPYPDYNPYIQLMKNGKPVLFYVASTSNNYRKTTLCTSILLEANDLIFEAFMAPIQDIEVEGVTTFATSPRTSYRYMLKLLNNELSIWMEDRKSKKQWYELELNCAHYYYFYNCEALIINRYKGKMVKDDYVTSGNIISDASAADYLRSFQESLNGELDESSDVQRTLTMLKGGALQLNFEIKIHVLRSARVAKYTFVLDPVSVERIDVLESKLRDQQEELERLCGKIHVEPVHIELVASTKIGANLLWNNIDSDNFFVNQTTGEVSINRPGVYSIAAVINVAVSNSNQSIQLMKNGTCVQQAYVVFVNRSGYSSTPLSTCLSFEANDLVAVTCDTNIQQSYLSLVHLGV</sequence>
<name>A0ACC0WQ64_9STRA</name>
<dbReference type="Proteomes" id="UP001163321">
    <property type="component" value="Chromosome 10"/>
</dbReference>
<organism evidence="1 2">
    <name type="scientific">Peronosclerospora sorghi</name>
    <dbReference type="NCBI Taxonomy" id="230839"/>
    <lineage>
        <taxon>Eukaryota</taxon>
        <taxon>Sar</taxon>
        <taxon>Stramenopiles</taxon>
        <taxon>Oomycota</taxon>
        <taxon>Peronosporomycetes</taxon>
        <taxon>Peronosporales</taxon>
        <taxon>Peronosporaceae</taxon>
        <taxon>Peronosclerospora</taxon>
    </lineage>
</organism>
<accession>A0ACC0WQ64</accession>
<proteinExistence type="predicted"/>